<dbReference type="InterPro" id="IPR051604">
    <property type="entry name" value="Ergot_Alk_Oxidoreductase"/>
</dbReference>
<name>A0A2S1SIY7_9FLAO</name>
<accession>A0A2S1SIY7</accession>
<dbReference type="RefSeq" id="WP_108904097.1">
    <property type="nucleotide sequence ID" value="NZ_CP029187.1"/>
</dbReference>
<dbReference type="Proteomes" id="UP000244937">
    <property type="component" value="Chromosome"/>
</dbReference>
<dbReference type="InterPro" id="IPR016040">
    <property type="entry name" value="NAD(P)-bd_dom"/>
</dbReference>
<evidence type="ECO:0000313" key="3">
    <source>
        <dbReference type="Proteomes" id="UP000244937"/>
    </source>
</evidence>
<feature type="domain" description="NAD(P)-binding" evidence="1">
    <location>
        <begin position="7"/>
        <end position="198"/>
    </location>
</feature>
<dbReference type="PANTHER" id="PTHR43162">
    <property type="match status" value="1"/>
</dbReference>
<organism evidence="2 3">
    <name type="scientific">Flavobacterium pallidum</name>
    <dbReference type="NCBI Taxonomy" id="2172098"/>
    <lineage>
        <taxon>Bacteria</taxon>
        <taxon>Pseudomonadati</taxon>
        <taxon>Bacteroidota</taxon>
        <taxon>Flavobacteriia</taxon>
        <taxon>Flavobacteriales</taxon>
        <taxon>Flavobacteriaceae</taxon>
        <taxon>Flavobacterium</taxon>
    </lineage>
</organism>
<reference evidence="2 3" key="1">
    <citation type="submission" date="2018-05" db="EMBL/GenBank/DDBJ databases">
        <title>Genome sequencing of Flavobacterium sp. HYN0049.</title>
        <authorList>
            <person name="Yi H."/>
            <person name="Baek C."/>
        </authorList>
    </citation>
    <scope>NUCLEOTIDE SEQUENCE [LARGE SCALE GENOMIC DNA]</scope>
    <source>
        <strain evidence="2 3">HYN0049</strain>
    </source>
</reference>
<keyword evidence="3" id="KW-1185">Reference proteome</keyword>
<proteinExistence type="predicted"/>
<evidence type="ECO:0000259" key="1">
    <source>
        <dbReference type="Pfam" id="PF13460"/>
    </source>
</evidence>
<protein>
    <submittedName>
        <fullName evidence="2">NAD-dependent dehydratase</fullName>
    </submittedName>
</protein>
<dbReference type="SUPFAM" id="SSF51735">
    <property type="entry name" value="NAD(P)-binding Rossmann-fold domains"/>
    <property type="match status" value="1"/>
</dbReference>
<sequence>MKIIITGSLGNIGKPLTKQLVQSGHQVTVISSRAERQKDIEELGAKAAIGSIMDQDFLEETFNGHDAAYLMEAFGREAFFDQNLDIIEAHKVIARNYKAAVTKSAISKVVHLSSIGAHTNTGNGILVFHYEAEKILNELPSGVSIKFLRPVGFFSNLYRSIQNIKSKNAIFQNFGGDKKEPWVSPYDIATAIAEEMQQPFEGRTVRYIASDEVSPNEIAAALGGAIGNPDLQWIQLTDEEMLNGMLAAGMNKQTATGFVAMQAAQRSGLLYEDYYKKPPLLATVKLADFAKEFAEIYQKT</sequence>
<dbReference type="KEGG" id="fpal:HYN49_10635"/>
<evidence type="ECO:0000313" key="2">
    <source>
        <dbReference type="EMBL" id="AWI26319.1"/>
    </source>
</evidence>
<dbReference type="Pfam" id="PF13460">
    <property type="entry name" value="NAD_binding_10"/>
    <property type="match status" value="1"/>
</dbReference>
<gene>
    <name evidence="2" type="ORF">HYN49_10635</name>
</gene>
<dbReference type="Gene3D" id="3.90.25.10">
    <property type="entry name" value="UDP-galactose 4-epimerase, domain 1"/>
    <property type="match status" value="1"/>
</dbReference>
<dbReference type="PANTHER" id="PTHR43162:SF1">
    <property type="entry name" value="PRESTALK A DIFFERENTIATION PROTEIN A"/>
    <property type="match status" value="1"/>
</dbReference>
<dbReference type="AlphaFoldDB" id="A0A2S1SIY7"/>
<dbReference type="Gene3D" id="3.40.50.720">
    <property type="entry name" value="NAD(P)-binding Rossmann-like Domain"/>
    <property type="match status" value="1"/>
</dbReference>
<dbReference type="EMBL" id="CP029187">
    <property type="protein sequence ID" value="AWI26319.1"/>
    <property type="molecule type" value="Genomic_DNA"/>
</dbReference>
<dbReference type="InterPro" id="IPR036291">
    <property type="entry name" value="NAD(P)-bd_dom_sf"/>
</dbReference>
<dbReference type="OrthoDB" id="2149806at2"/>